<organism evidence="1">
    <name type="scientific">Anopheles darlingi</name>
    <name type="common">Mosquito</name>
    <dbReference type="NCBI Taxonomy" id="43151"/>
    <lineage>
        <taxon>Eukaryota</taxon>
        <taxon>Metazoa</taxon>
        <taxon>Ecdysozoa</taxon>
        <taxon>Arthropoda</taxon>
        <taxon>Hexapoda</taxon>
        <taxon>Insecta</taxon>
        <taxon>Pterygota</taxon>
        <taxon>Neoptera</taxon>
        <taxon>Endopterygota</taxon>
        <taxon>Diptera</taxon>
        <taxon>Nematocera</taxon>
        <taxon>Culicoidea</taxon>
        <taxon>Culicidae</taxon>
        <taxon>Anophelinae</taxon>
        <taxon>Anopheles</taxon>
    </lineage>
</organism>
<sequence>MERTVAHSVPILAPLMVAAAAERLVFGLILVPWAVENRIPPPSKLAQQVMVRSVRERRIIDDRNSNNSNHQ</sequence>
<name>A0A2M4DL76_ANODA</name>
<evidence type="ECO:0000313" key="1">
    <source>
        <dbReference type="EMBL" id="MBW78312.1"/>
    </source>
</evidence>
<reference evidence="1" key="1">
    <citation type="submission" date="2018-01" db="EMBL/GenBank/DDBJ databases">
        <title>An insight into the sialome of Amazonian anophelines.</title>
        <authorList>
            <person name="Ribeiro J.M."/>
            <person name="Scarpassa V."/>
            <person name="Calvo E."/>
        </authorList>
    </citation>
    <scope>NUCLEOTIDE SEQUENCE</scope>
</reference>
<dbReference type="AlphaFoldDB" id="A0A2M4DL76"/>
<accession>A0A2M4DL76</accession>
<proteinExistence type="predicted"/>
<dbReference type="EMBL" id="GGFL01014134">
    <property type="protein sequence ID" value="MBW78312.1"/>
    <property type="molecule type" value="Transcribed_RNA"/>
</dbReference>
<protein>
    <submittedName>
        <fullName evidence="1">Putative secreted protein</fullName>
    </submittedName>
</protein>